<evidence type="ECO:0000259" key="7">
    <source>
        <dbReference type="Pfam" id="PF08159"/>
    </source>
</evidence>
<evidence type="ECO:0000256" key="5">
    <source>
        <dbReference type="ARBA" id="ARBA00023242"/>
    </source>
</evidence>
<feature type="compositionally biased region" description="Polar residues" evidence="6">
    <location>
        <begin position="341"/>
        <end position="350"/>
    </location>
</feature>
<dbReference type="GeneID" id="37015394"/>
<keyword evidence="11" id="KW-1185">Reference proteome</keyword>
<feature type="compositionally biased region" description="Acidic residues" evidence="6">
    <location>
        <begin position="666"/>
        <end position="675"/>
    </location>
</feature>
<feature type="compositionally biased region" description="Basic residues" evidence="6">
    <location>
        <begin position="36"/>
        <end position="49"/>
    </location>
</feature>
<dbReference type="SUPFAM" id="SSF50978">
    <property type="entry name" value="WD40 repeat-like"/>
    <property type="match status" value="1"/>
</dbReference>
<dbReference type="PANTHER" id="PTHR14927:SF0">
    <property type="entry name" value="NUCLEOLAR PROTEIN 10"/>
    <property type="match status" value="1"/>
</dbReference>
<keyword evidence="3" id="KW-0853">WD repeat</keyword>
<evidence type="ECO:0000259" key="9">
    <source>
        <dbReference type="Pfam" id="PF23098"/>
    </source>
</evidence>
<feature type="region of interest" description="Disordered" evidence="6">
    <location>
        <begin position="1"/>
        <end position="55"/>
    </location>
</feature>
<feature type="compositionally biased region" description="Basic residues" evidence="6">
    <location>
        <begin position="703"/>
        <end position="725"/>
    </location>
</feature>
<sequence>MTRGAEPAKVYALSGAGAPSDSASANTSSLPDILRRHGRSNKRTKRKATSKSSASINAQLDRIELIQDYEFPEASNKIKSTRDGSSLVATGTYKPHIRVWELDQLSLKFERHTNSENIDFVLLSDDWTKQLHLQTDRTLELHAQGGHHTRVRIPKFGRALAYHFPSAEALVGAAGSEVYRLNLDYGRFMAPYQLGQGTGQGEVTGCNAVDVNPAHGLLAFGTEGAGVVELWDQRARRRAGALSITTPVVMDAALSAARRGLPGLILPGEDANEAAVTNAMSGLSVSALSSAQDGLNLAVGTSTGHVLLYDLRMDRPYTTKDQGFSLPIKSLSWPGDAPPATNFSTTSSQAHRAASSEARDTVLSADSKGIKVWSKTDPTSNLVSISPQSGCDLNDVHHLPGSGLLFAAVEGTQCAAWYVPTLGPAPKWCSFLDRVTDEIDEEQMSGGKRGVYEDFKFLDRPELDRLNMSHLIGSNVLRPYMHGYFVALPLYERARLLANPSSFEDAREKAIKAKLEKKAESRIRSSGAKKALEGFNAKVQVNKDLAEKAAREQDREEQRQLALAATAAEAGDGAAAGEAAPRTKKPSKASLLGDDRFKELFTNPEFQVDQTSRDSAAVTAARNNPASKRRTAVEEEEDESDRESLDPDQEEDREREQELQRREQPEAESDSDEGDLSQYDPRNHAPGTKRRHLEKAAKLQAQARKKGRGARLACSRRRQGTKHFRRQDQSGRPSRPKKPSSSSRGGVEDDDDEAGGAHSMTFIPSSAPDEDSTLAGHDYTHQDAKRAERQKRERSFGAGLSKGSEAMDLESLGEEDRSGRKKRRDVSRSASKNVMRR</sequence>
<dbReference type="Gene3D" id="2.130.10.10">
    <property type="entry name" value="YVTN repeat-like/Quinoprotein amine dehydrogenase"/>
    <property type="match status" value="2"/>
</dbReference>
<dbReference type="GO" id="GO:0030686">
    <property type="term" value="C:90S preribosome"/>
    <property type="evidence" value="ECO:0007669"/>
    <property type="project" value="TreeGrafter"/>
</dbReference>
<feature type="compositionally biased region" description="Acidic residues" evidence="6">
    <location>
        <begin position="634"/>
        <end position="651"/>
    </location>
</feature>
<dbReference type="InterPro" id="IPR056551">
    <property type="entry name" value="Beta-prop_NOL10_N"/>
</dbReference>
<evidence type="ECO:0000256" key="2">
    <source>
        <dbReference type="ARBA" id="ARBA00005264"/>
    </source>
</evidence>
<protein>
    <submittedName>
        <fullName evidence="10">Uncharacterized protein</fullName>
    </submittedName>
</protein>
<dbReference type="Pfam" id="PF08159">
    <property type="entry name" value="NUC153"/>
    <property type="match status" value="1"/>
</dbReference>
<evidence type="ECO:0000313" key="11">
    <source>
        <dbReference type="Proteomes" id="UP000245942"/>
    </source>
</evidence>
<feature type="compositionally biased region" description="Low complexity" evidence="6">
    <location>
        <begin position="567"/>
        <end position="580"/>
    </location>
</feature>
<feature type="region of interest" description="Disordered" evidence="6">
    <location>
        <begin position="567"/>
        <end position="837"/>
    </location>
</feature>
<comment type="subcellular location">
    <subcellularLocation>
        <location evidence="1">Nucleus</location>
        <location evidence="1">Nucleolus</location>
    </subcellularLocation>
</comment>
<keyword evidence="5" id="KW-0539">Nucleus</keyword>
<dbReference type="InterPro" id="IPR012580">
    <property type="entry name" value="NUC153"/>
</dbReference>
<feature type="domain" description="Nucleolar protein 10-like N-terminal" evidence="9">
    <location>
        <begin position="56"/>
        <end position="250"/>
    </location>
</feature>
<reference evidence="10 11" key="1">
    <citation type="journal article" date="2018" name="Mol. Biol. Evol.">
        <title>Broad Genomic Sampling Reveals a Smut Pathogenic Ancestry of the Fungal Clade Ustilaginomycotina.</title>
        <authorList>
            <person name="Kijpornyongpan T."/>
            <person name="Mondo S.J."/>
            <person name="Barry K."/>
            <person name="Sandor L."/>
            <person name="Lee J."/>
            <person name="Lipzen A."/>
            <person name="Pangilinan J."/>
            <person name="LaButti K."/>
            <person name="Hainaut M."/>
            <person name="Henrissat B."/>
            <person name="Grigoriev I.V."/>
            <person name="Spatafora J.W."/>
            <person name="Aime M.C."/>
        </authorList>
    </citation>
    <scope>NUCLEOTIDE SEQUENCE [LARGE SCALE GENOMIC DNA]</scope>
    <source>
        <strain evidence="10 11">MCA 4718</strain>
    </source>
</reference>
<dbReference type="OrthoDB" id="273340at2759"/>
<evidence type="ECO:0000259" key="8">
    <source>
        <dbReference type="Pfam" id="PF23097"/>
    </source>
</evidence>
<feature type="domain" description="Nucleolar protein 10-like second" evidence="8">
    <location>
        <begin position="451"/>
        <end position="499"/>
    </location>
</feature>
<organism evidence="10 11">
    <name type="scientific">Pseudomicrostroma glucosiphilum</name>
    <dbReference type="NCBI Taxonomy" id="1684307"/>
    <lineage>
        <taxon>Eukaryota</taxon>
        <taxon>Fungi</taxon>
        <taxon>Dikarya</taxon>
        <taxon>Basidiomycota</taxon>
        <taxon>Ustilaginomycotina</taxon>
        <taxon>Exobasidiomycetes</taxon>
        <taxon>Microstromatales</taxon>
        <taxon>Microstromatales incertae sedis</taxon>
        <taxon>Pseudomicrostroma</taxon>
    </lineage>
</organism>
<feature type="region of interest" description="Disordered" evidence="6">
    <location>
        <begin position="337"/>
        <end position="359"/>
    </location>
</feature>
<name>A0A316UH20_9BASI</name>
<dbReference type="RefSeq" id="XP_025351378.1">
    <property type="nucleotide sequence ID" value="XM_025493660.1"/>
</dbReference>
<dbReference type="GO" id="GO:0032040">
    <property type="term" value="C:small-subunit processome"/>
    <property type="evidence" value="ECO:0007669"/>
    <property type="project" value="TreeGrafter"/>
</dbReference>
<feature type="compositionally biased region" description="Basic and acidic residues" evidence="6">
    <location>
        <begin position="778"/>
        <end position="795"/>
    </location>
</feature>
<feature type="compositionally biased region" description="Polar residues" evidence="6">
    <location>
        <begin position="604"/>
        <end position="614"/>
    </location>
</feature>
<evidence type="ECO:0000256" key="4">
    <source>
        <dbReference type="ARBA" id="ARBA00022737"/>
    </source>
</evidence>
<dbReference type="AlphaFoldDB" id="A0A316UH20"/>
<dbReference type="InterPro" id="IPR056550">
    <property type="entry name" value="NOL10_2nd"/>
</dbReference>
<dbReference type="STRING" id="1684307.A0A316UH20"/>
<feature type="compositionally biased region" description="Polar residues" evidence="6">
    <location>
        <begin position="828"/>
        <end position="837"/>
    </location>
</feature>
<dbReference type="Pfam" id="PF23098">
    <property type="entry name" value="Beta-prop_NOL10_N"/>
    <property type="match status" value="2"/>
</dbReference>
<feature type="domain" description="Nucleolar protein 10-like N-terminal" evidence="9">
    <location>
        <begin position="292"/>
        <end position="445"/>
    </location>
</feature>
<gene>
    <name evidence="10" type="ORF">BCV69DRAFT_289098</name>
</gene>
<dbReference type="Pfam" id="PF23097">
    <property type="entry name" value="NOL10_2nd"/>
    <property type="match status" value="1"/>
</dbReference>
<dbReference type="InterPro" id="IPR040382">
    <property type="entry name" value="NOL10/Enp2"/>
</dbReference>
<evidence type="ECO:0000256" key="1">
    <source>
        <dbReference type="ARBA" id="ARBA00004604"/>
    </source>
</evidence>
<feature type="domain" description="NUC153" evidence="7">
    <location>
        <begin position="594"/>
        <end position="613"/>
    </location>
</feature>
<comment type="similarity">
    <text evidence="2">Belongs to the WD repeat NOL10/ENP2 family.</text>
</comment>
<dbReference type="Proteomes" id="UP000245942">
    <property type="component" value="Unassembled WGS sequence"/>
</dbReference>
<feature type="compositionally biased region" description="Low complexity" evidence="6">
    <location>
        <begin position="12"/>
        <end position="25"/>
    </location>
</feature>
<keyword evidence="4" id="KW-0677">Repeat</keyword>
<dbReference type="InterPro" id="IPR015943">
    <property type="entry name" value="WD40/YVTN_repeat-like_dom_sf"/>
</dbReference>
<dbReference type="InterPro" id="IPR036322">
    <property type="entry name" value="WD40_repeat_dom_sf"/>
</dbReference>
<dbReference type="EMBL" id="KZ819321">
    <property type="protein sequence ID" value="PWN24218.1"/>
    <property type="molecule type" value="Genomic_DNA"/>
</dbReference>
<evidence type="ECO:0000256" key="6">
    <source>
        <dbReference type="SAM" id="MobiDB-lite"/>
    </source>
</evidence>
<proteinExistence type="inferred from homology"/>
<evidence type="ECO:0000256" key="3">
    <source>
        <dbReference type="ARBA" id="ARBA00022574"/>
    </source>
</evidence>
<feature type="compositionally biased region" description="Basic and acidic residues" evidence="6">
    <location>
        <begin position="652"/>
        <end position="665"/>
    </location>
</feature>
<accession>A0A316UH20</accession>
<dbReference type="PANTHER" id="PTHR14927">
    <property type="entry name" value="NUCLEOLAR PROTEIN 10"/>
    <property type="match status" value="1"/>
</dbReference>
<dbReference type="GO" id="GO:0000462">
    <property type="term" value="P:maturation of SSU-rRNA from tricistronic rRNA transcript (SSU-rRNA, 5.8S rRNA, LSU-rRNA)"/>
    <property type="evidence" value="ECO:0007669"/>
    <property type="project" value="TreeGrafter"/>
</dbReference>
<evidence type="ECO:0000313" key="10">
    <source>
        <dbReference type="EMBL" id="PWN24218.1"/>
    </source>
</evidence>